<dbReference type="Pfam" id="PF07690">
    <property type="entry name" value="MFS_1"/>
    <property type="match status" value="1"/>
</dbReference>
<evidence type="ECO:0000256" key="7">
    <source>
        <dbReference type="SAM" id="Phobius"/>
    </source>
</evidence>
<evidence type="ECO:0000313" key="10">
    <source>
        <dbReference type="Proteomes" id="UP000254545"/>
    </source>
</evidence>
<dbReference type="Gene3D" id="1.20.1250.20">
    <property type="entry name" value="MFS general substrate transporter like domains"/>
    <property type="match status" value="1"/>
</dbReference>
<dbReference type="InterPro" id="IPR011701">
    <property type="entry name" value="MFS"/>
</dbReference>
<proteinExistence type="predicted"/>
<evidence type="ECO:0000256" key="1">
    <source>
        <dbReference type="ARBA" id="ARBA00004141"/>
    </source>
</evidence>
<dbReference type="Proteomes" id="UP000254545">
    <property type="component" value="Unassembled WGS sequence"/>
</dbReference>
<dbReference type="SUPFAM" id="SSF103473">
    <property type="entry name" value="MFS general substrate transporter"/>
    <property type="match status" value="1"/>
</dbReference>
<evidence type="ECO:0000256" key="4">
    <source>
        <dbReference type="ARBA" id="ARBA00022692"/>
    </source>
</evidence>
<feature type="domain" description="Major facilitator superfamily (MFS) profile" evidence="8">
    <location>
        <begin position="17"/>
        <end position="181"/>
    </location>
</feature>
<dbReference type="EMBL" id="UGKR01000003">
    <property type="protein sequence ID" value="STS91560.1"/>
    <property type="molecule type" value="Genomic_DNA"/>
</dbReference>
<name>A0A7H4MML0_KLEVA</name>
<dbReference type="PANTHER" id="PTHR43791:SF36">
    <property type="entry name" value="TRANSPORTER, PUTATIVE (AFU_ORTHOLOGUE AFUA_6G08340)-RELATED"/>
    <property type="match status" value="1"/>
</dbReference>
<gene>
    <name evidence="9" type="primary">rhmT_7</name>
    <name evidence="9" type="ORF">NCTC9177_05472</name>
</gene>
<evidence type="ECO:0000256" key="5">
    <source>
        <dbReference type="ARBA" id="ARBA00022989"/>
    </source>
</evidence>
<comment type="subcellular location">
    <subcellularLocation>
        <location evidence="1">Membrane</location>
        <topology evidence="1">Multi-pass membrane protein</topology>
    </subcellularLocation>
</comment>
<sequence length="181" mass="20484">MSIELCTSTLKKLNSKIIPFIIICYFVANLDKTNISIAALQMNADLGLTASMYGLGVGMFYISYIIFEIPSNLIMTRVGARIWIARIMITWGMVSAGMAFVQTPTQLYIMRFLLGMAEAGFTPRDYLLLSPAGFRSATGRGRCRSFIWDRCWRRSSAARLGADFKYAWHCRCRRLALAVRH</sequence>
<dbReference type="AlphaFoldDB" id="A0A7H4MML0"/>
<organism evidence="9 10">
    <name type="scientific">Klebsiella variicola</name>
    <dbReference type="NCBI Taxonomy" id="244366"/>
    <lineage>
        <taxon>Bacteria</taxon>
        <taxon>Pseudomonadati</taxon>
        <taxon>Pseudomonadota</taxon>
        <taxon>Gammaproteobacteria</taxon>
        <taxon>Enterobacterales</taxon>
        <taxon>Enterobacteriaceae</taxon>
        <taxon>Klebsiella/Raoultella group</taxon>
        <taxon>Klebsiella</taxon>
        <taxon>Klebsiella pneumoniae complex</taxon>
    </lineage>
</organism>
<accession>A0A7H4MML0</accession>
<protein>
    <submittedName>
        <fullName evidence="9">Major facilitator family transporter</fullName>
    </submittedName>
</protein>
<dbReference type="GO" id="GO:0022857">
    <property type="term" value="F:transmembrane transporter activity"/>
    <property type="evidence" value="ECO:0007669"/>
    <property type="project" value="InterPro"/>
</dbReference>
<evidence type="ECO:0000313" key="9">
    <source>
        <dbReference type="EMBL" id="STS91560.1"/>
    </source>
</evidence>
<reference evidence="9 10" key="1">
    <citation type="submission" date="2018-06" db="EMBL/GenBank/DDBJ databases">
        <authorList>
            <consortium name="Pathogen Informatics"/>
            <person name="Doyle S."/>
        </authorList>
    </citation>
    <scope>NUCLEOTIDE SEQUENCE [LARGE SCALE GENOMIC DNA]</scope>
    <source>
        <strain evidence="9 10">NCTC9177</strain>
    </source>
</reference>
<feature type="transmembrane region" description="Helical" evidence="7">
    <location>
        <begin position="17"/>
        <end position="34"/>
    </location>
</feature>
<keyword evidence="6 7" id="KW-0472">Membrane</keyword>
<dbReference type="InterPro" id="IPR020846">
    <property type="entry name" value="MFS_dom"/>
</dbReference>
<keyword evidence="3" id="KW-1003">Cell membrane</keyword>
<evidence type="ECO:0000259" key="8">
    <source>
        <dbReference type="PROSITE" id="PS50850"/>
    </source>
</evidence>
<keyword evidence="5 7" id="KW-1133">Transmembrane helix</keyword>
<keyword evidence="2" id="KW-0813">Transport</keyword>
<evidence type="ECO:0000256" key="3">
    <source>
        <dbReference type="ARBA" id="ARBA00022475"/>
    </source>
</evidence>
<dbReference type="InterPro" id="IPR036259">
    <property type="entry name" value="MFS_trans_sf"/>
</dbReference>
<evidence type="ECO:0000256" key="6">
    <source>
        <dbReference type="ARBA" id="ARBA00023136"/>
    </source>
</evidence>
<evidence type="ECO:0000256" key="2">
    <source>
        <dbReference type="ARBA" id="ARBA00022448"/>
    </source>
</evidence>
<feature type="transmembrane region" description="Helical" evidence="7">
    <location>
        <begin position="82"/>
        <end position="101"/>
    </location>
</feature>
<dbReference type="GO" id="GO:0016020">
    <property type="term" value="C:membrane"/>
    <property type="evidence" value="ECO:0007669"/>
    <property type="project" value="UniProtKB-SubCell"/>
</dbReference>
<comment type="caution">
    <text evidence="9">The sequence shown here is derived from an EMBL/GenBank/DDBJ whole genome shotgun (WGS) entry which is preliminary data.</text>
</comment>
<feature type="transmembrane region" description="Helical" evidence="7">
    <location>
        <begin position="46"/>
        <end position="67"/>
    </location>
</feature>
<dbReference type="PROSITE" id="PS50850">
    <property type="entry name" value="MFS"/>
    <property type="match status" value="1"/>
</dbReference>
<keyword evidence="4 7" id="KW-0812">Transmembrane</keyword>
<dbReference type="PANTHER" id="PTHR43791">
    <property type="entry name" value="PERMEASE-RELATED"/>
    <property type="match status" value="1"/>
</dbReference>